<evidence type="ECO:0000256" key="1">
    <source>
        <dbReference type="SAM" id="SignalP"/>
    </source>
</evidence>
<keyword evidence="1" id="KW-0732">Signal</keyword>
<dbReference type="OrthoDB" id="9803781at2"/>
<evidence type="ECO:0000313" key="3">
    <source>
        <dbReference type="EMBL" id="CCU79687.1"/>
    </source>
</evidence>
<protein>
    <submittedName>
        <fullName evidence="3">Outer membrane lipoprotein-sorting protein</fullName>
    </submittedName>
</protein>
<dbReference type="eggNOG" id="COG2834">
    <property type="taxonomic scope" value="Bacteria"/>
</dbReference>
<keyword evidence="3" id="KW-0449">Lipoprotein</keyword>
<feature type="chain" id="PRO_5004065772" evidence="1">
    <location>
        <begin position="23"/>
        <end position="256"/>
    </location>
</feature>
<dbReference type="Proteomes" id="UP000012063">
    <property type="component" value="Unassembled WGS sequence"/>
</dbReference>
<reference evidence="4" key="1">
    <citation type="journal article" date="2013" name="Genome Announc.">
        <title>Genome Sequence of Halanaerobium saccharolyticum subsp. saccharolyticum Strain DSM 6643T, a Halophilic Hydrogen-Producing Bacterium.</title>
        <authorList>
            <person name="Kivisto A."/>
            <person name="Larjo A."/>
            <person name="Ciranna A."/>
            <person name="Santala V."/>
            <person name="Roos C."/>
            <person name="Karp M."/>
        </authorList>
    </citation>
    <scope>NUCLEOTIDE SEQUENCE [LARGE SCALE GENOMIC DNA]</scope>
    <source>
        <strain evidence="4">DSM 6643</strain>
    </source>
</reference>
<feature type="domain" description="Uncharacterized protein TP-0789" evidence="2">
    <location>
        <begin position="73"/>
        <end position="255"/>
    </location>
</feature>
<dbReference type="CDD" id="cd16329">
    <property type="entry name" value="LolA_like"/>
    <property type="match status" value="1"/>
</dbReference>
<dbReference type="InParanoid" id="M5E1D8"/>
<dbReference type="RefSeq" id="WP_005489001.1">
    <property type="nucleotide sequence ID" value="NZ_CAUI01000019.1"/>
</dbReference>
<comment type="caution">
    <text evidence="3">The sequence shown here is derived from an EMBL/GenBank/DDBJ whole genome shotgun (WGS) entry which is preliminary data.</text>
</comment>
<feature type="signal peptide" evidence="1">
    <location>
        <begin position="1"/>
        <end position="22"/>
    </location>
</feature>
<name>M5E1D8_9FIRM</name>
<evidence type="ECO:0000259" key="2">
    <source>
        <dbReference type="Pfam" id="PF17131"/>
    </source>
</evidence>
<dbReference type="STRING" id="1293054.HSACCH_01519"/>
<proteinExistence type="predicted"/>
<dbReference type="EMBL" id="CAUI01000019">
    <property type="protein sequence ID" value="CCU79687.1"/>
    <property type="molecule type" value="Genomic_DNA"/>
</dbReference>
<dbReference type="Pfam" id="PF17131">
    <property type="entry name" value="LolA_like"/>
    <property type="match status" value="1"/>
</dbReference>
<dbReference type="AlphaFoldDB" id="M5E1D8"/>
<keyword evidence="4" id="KW-1185">Reference proteome</keyword>
<dbReference type="InterPro" id="IPR033399">
    <property type="entry name" value="TP_0789-like"/>
</dbReference>
<sequence>MLKKISIFLISLLVLSTSFSLAQELDGAEVLKRLEASRQAKSHQMLMEMELYSSSGDMRSRKLNNYRQEGEVDRSLMQFTEPADIEGTSFLLLDDQANDQEDMYLYLPALGGVRKISGSQKNGSFVGSDLTYNDISIFSGSNFSDNYRAEIISENEEIIELYLEIIDPDIDYSYGKMWVRKDLWLGEKIEYYNQQEELIKVINLSSYDEIDGNRLARKIEVKNVQKGSSTILKMLEVEFDPELDPNIFTTRYLQRQ</sequence>
<dbReference type="Gene3D" id="2.50.20.10">
    <property type="entry name" value="Lipoprotein localisation LolA/LolB/LppX"/>
    <property type="match status" value="1"/>
</dbReference>
<organism evidence="3 4">
    <name type="scientific">Halanaerobium saccharolyticum subsp. saccharolyticum DSM 6643</name>
    <dbReference type="NCBI Taxonomy" id="1293054"/>
    <lineage>
        <taxon>Bacteria</taxon>
        <taxon>Bacillati</taxon>
        <taxon>Bacillota</taxon>
        <taxon>Clostridia</taxon>
        <taxon>Halanaerobiales</taxon>
        <taxon>Halanaerobiaceae</taxon>
        <taxon>Halanaerobium</taxon>
    </lineage>
</organism>
<gene>
    <name evidence="3" type="ORF">HSACCH_01519</name>
</gene>
<evidence type="ECO:0000313" key="4">
    <source>
        <dbReference type="Proteomes" id="UP000012063"/>
    </source>
</evidence>
<accession>M5E1D8</accession>